<organism evidence="1 2">
    <name type="scientific">Penicillium coprophilum</name>
    <dbReference type="NCBI Taxonomy" id="36646"/>
    <lineage>
        <taxon>Eukaryota</taxon>
        <taxon>Fungi</taxon>
        <taxon>Dikarya</taxon>
        <taxon>Ascomycota</taxon>
        <taxon>Pezizomycotina</taxon>
        <taxon>Eurotiomycetes</taxon>
        <taxon>Eurotiomycetidae</taxon>
        <taxon>Eurotiales</taxon>
        <taxon>Aspergillaceae</taxon>
        <taxon>Penicillium</taxon>
    </lineage>
</organism>
<dbReference type="Proteomes" id="UP000191500">
    <property type="component" value="Unassembled WGS sequence"/>
</dbReference>
<gene>
    <name evidence="1" type="ORF">PENCOP_c010G01077</name>
</gene>
<name>A0A1V6UFI5_9EURO</name>
<protein>
    <submittedName>
        <fullName evidence="1">Uncharacterized protein</fullName>
    </submittedName>
</protein>
<comment type="caution">
    <text evidence="1">The sequence shown here is derived from an EMBL/GenBank/DDBJ whole genome shotgun (WGS) entry which is preliminary data.</text>
</comment>
<reference evidence="2" key="1">
    <citation type="journal article" date="2017" name="Nat. Microbiol.">
        <title>Global analysis of biosynthetic gene clusters reveals vast potential of secondary metabolite production in Penicillium species.</title>
        <authorList>
            <person name="Nielsen J.C."/>
            <person name="Grijseels S."/>
            <person name="Prigent S."/>
            <person name="Ji B."/>
            <person name="Dainat J."/>
            <person name="Nielsen K.F."/>
            <person name="Frisvad J.C."/>
            <person name="Workman M."/>
            <person name="Nielsen J."/>
        </authorList>
    </citation>
    <scope>NUCLEOTIDE SEQUENCE [LARGE SCALE GENOMIC DNA]</scope>
    <source>
        <strain evidence="2">IBT 31321</strain>
    </source>
</reference>
<evidence type="ECO:0000313" key="2">
    <source>
        <dbReference type="Proteomes" id="UP000191500"/>
    </source>
</evidence>
<accession>A0A1V6UFI5</accession>
<dbReference type="AlphaFoldDB" id="A0A1V6UFI5"/>
<proteinExistence type="predicted"/>
<dbReference type="EMBL" id="MDDG01000010">
    <property type="protein sequence ID" value="OQE37191.1"/>
    <property type="molecule type" value="Genomic_DNA"/>
</dbReference>
<evidence type="ECO:0000313" key="1">
    <source>
        <dbReference type="EMBL" id="OQE37191.1"/>
    </source>
</evidence>
<keyword evidence="2" id="KW-1185">Reference proteome</keyword>
<sequence>MGIWKSDPPSITEGRTLYMILRDSNKKSEFQGLLPPSSQAVADNERSELQGLFPPSSQAVADNERSELQGLFPPSSQAVADNERSELQGLFPPSSQAVADNERSELQGLFPPSSQALLKEAIRTSYQPGEGEGKPSEDDINAAYETVAIRTAAYLTLKPMKGDKNQEAFLEANLSPAELEHLRKVAGDSSLPDPVPFIVQSLLVFLEEQRLGKGKQAAYQIYADLLNAVSEDKIKAFGNQMLDGSGSTDSHARQTLLNLEKTGIFDKDTYEAFRQALGNKGAEFMAYFKEADDDIPAFASKARNWDSTNSILEALAQEQNVASALSYALGG</sequence>